<feature type="region of interest" description="Disordered" evidence="5">
    <location>
        <begin position="1"/>
        <end position="23"/>
    </location>
</feature>
<keyword evidence="8" id="KW-1185">Reference proteome</keyword>
<keyword evidence="2 4" id="KW-0863">Zinc-finger</keyword>
<dbReference type="GO" id="GO:0008270">
    <property type="term" value="F:zinc ion binding"/>
    <property type="evidence" value="ECO:0007669"/>
    <property type="project" value="UniProtKB-KW"/>
</dbReference>
<dbReference type="InterPro" id="IPR007461">
    <property type="entry name" value="Ysc84_actin-binding"/>
</dbReference>
<dbReference type="Pfam" id="PF04366">
    <property type="entry name" value="Ysc84"/>
    <property type="match status" value="1"/>
</dbReference>
<dbReference type="GO" id="GO:0035091">
    <property type="term" value="F:phosphatidylinositol binding"/>
    <property type="evidence" value="ECO:0007669"/>
    <property type="project" value="TreeGrafter"/>
</dbReference>
<feature type="region of interest" description="Disordered" evidence="5">
    <location>
        <begin position="49"/>
        <end position="71"/>
    </location>
</feature>
<dbReference type="PANTHER" id="PTHR15629:SF2">
    <property type="entry name" value="SH3 DOMAIN-CONTAINING YSC84-LIKE PROTEIN 1"/>
    <property type="match status" value="1"/>
</dbReference>
<dbReference type="PANTHER" id="PTHR15629">
    <property type="entry name" value="SH3YL1 PROTEIN"/>
    <property type="match status" value="1"/>
</dbReference>
<dbReference type="InterPro" id="IPR051702">
    <property type="entry name" value="SH3_domain_YSC84-like"/>
</dbReference>
<feature type="domain" description="FYVE-type" evidence="6">
    <location>
        <begin position="86"/>
        <end position="148"/>
    </location>
</feature>
<dbReference type="InterPro" id="IPR000306">
    <property type="entry name" value="Znf_FYVE"/>
</dbReference>
<evidence type="ECO:0000256" key="4">
    <source>
        <dbReference type="PROSITE-ProRule" id="PRU00091"/>
    </source>
</evidence>
<keyword evidence="3" id="KW-0862">Zinc</keyword>
<dbReference type="Gene3D" id="3.30.40.10">
    <property type="entry name" value="Zinc/RING finger domain, C3HC4 (zinc finger)"/>
    <property type="match status" value="1"/>
</dbReference>
<dbReference type="InterPro" id="IPR013083">
    <property type="entry name" value="Znf_RING/FYVE/PHD"/>
</dbReference>
<dbReference type="Proteomes" id="UP000232323">
    <property type="component" value="Unassembled WGS sequence"/>
</dbReference>
<feature type="compositionally biased region" description="Low complexity" evidence="5">
    <location>
        <begin position="52"/>
        <end position="64"/>
    </location>
</feature>
<protein>
    <recommendedName>
        <fullName evidence="6">FYVE-type domain-containing protein</fullName>
    </recommendedName>
</protein>
<name>A0A250X2F1_9CHLO</name>
<evidence type="ECO:0000256" key="3">
    <source>
        <dbReference type="ARBA" id="ARBA00022833"/>
    </source>
</evidence>
<dbReference type="SUPFAM" id="SSF57903">
    <property type="entry name" value="FYVE/PHD zinc finger"/>
    <property type="match status" value="1"/>
</dbReference>
<dbReference type="InterPro" id="IPR017455">
    <property type="entry name" value="Znf_FYVE-rel"/>
</dbReference>
<dbReference type="OrthoDB" id="443981at2759"/>
<keyword evidence="1" id="KW-0479">Metal-binding</keyword>
<evidence type="ECO:0000313" key="7">
    <source>
        <dbReference type="EMBL" id="GAX77119.1"/>
    </source>
</evidence>
<dbReference type="SMART" id="SM00064">
    <property type="entry name" value="FYVE"/>
    <property type="match status" value="1"/>
</dbReference>
<reference evidence="7 8" key="1">
    <citation type="submission" date="2017-08" db="EMBL/GenBank/DDBJ databases">
        <title>Acidophilic green algal genome provides insights into adaptation to an acidic environment.</title>
        <authorList>
            <person name="Hirooka S."/>
            <person name="Hirose Y."/>
            <person name="Kanesaki Y."/>
            <person name="Higuchi S."/>
            <person name="Fujiwara T."/>
            <person name="Onuma R."/>
            <person name="Era A."/>
            <person name="Ohbayashi R."/>
            <person name="Uzuka A."/>
            <person name="Nozaki H."/>
            <person name="Yoshikawa H."/>
            <person name="Miyagishima S.Y."/>
        </authorList>
    </citation>
    <scope>NUCLEOTIDE SEQUENCE [LARGE SCALE GENOMIC DNA]</scope>
    <source>
        <strain evidence="7 8">NIES-2499</strain>
    </source>
</reference>
<proteinExistence type="predicted"/>
<dbReference type="EMBL" id="BEGY01000022">
    <property type="protein sequence ID" value="GAX77119.1"/>
    <property type="molecule type" value="Genomic_DNA"/>
</dbReference>
<evidence type="ECO:0000313" key="8">
    <source>
        <dbReference type="Proteomes" id="UP000232323"/>
    </source>
</evidence>
<comment type="caution">
    <text evidence="7">The sequence shown here is derived from an EMBL/GenBank/DDBJ whole genome shotgun (WGS) entry which is preliminary data.</text>
</comment>
<accession>A0A250X2F1</accession>
<dbReference type="CDD" id="cd11526">
    <property type="entry name" value="SYLF_FYVE"/>
    <property type="match status" value="1"/>
</dbReference>
<dbReference type="PROSITE" id="PS50178">
    <property type="entry name" value="ZF_FYVE"/>
    <property type="match status" value="1"/>
</dbReference>
<evidence type="ECO:0000256" key="2">
    <source>
        <dbReference type="ARBA" id="ARBA00022771"/>
    </source>
</evidence>
<gene>
    <name evidence="7" type="ORF">CEUSTIGMA_g4565.t1</name>
</gene>
<evidence type="ECO:0000256" key="1">
    <source>
        <dbReference type="ARBA" id="ARBA00022723"/>
    </source>
</evidence>
<dbReference type="Pfam" id="PF01363">
    <property type="entry name" value="FYVE"/>
    <property type="match status" value="1"/>
</dbReference>
<organism evidence="7 8">
    <name type="scientific">Chlamydomonas eustigma</name>
    <dbReference type="NCBI Taxonomy" id="1157962"/>
    <lineage>
        <taxon>Eukaryota</taxon>
        <taxon>Viridiplantae</taxon>
        <taxon>Chlorophyta</taxon>
        <taxon>core chlorophytes</taxon>
        <taxon>Chlorophyceae</taxon>
        <taxon>CS clade</taxon>
        <taxon>Chlamydomonadales</taxon>
        <taxon>Chlamydomonadaceae</taxon>
        <taxon>Chlamydomonas</taxon>
    </lineage>
</organism>
<evidence type="ECO:0000259" key="6">
    <source>
        <dbReference type="PROSITE" id="PS50178"/>
    </source>
</evidence>
<dbReference type="AlphaFoldDB" id="A0A250X2F1"/>
<evidence type="ECO:0000256" key="5">
    <source>
        <dbReference type="SAM" id="MobiDB-lite"/>
    </source>
</evidence>
<dbReference type="STRING" id="1157962.A0A250X2F1"/>
<dbReference type="InterPro" id="IPR011011">
    <property type="entry name" value="Znf_FYVE_PHD"/>
</dbReference>
<feature type="compositionally biased region" description="Basic and acidic residues" evidence="5">
    <location>
        <begin position="1"/>
        <end position="13"/>
    </location>
</feature>
<sequence length="721" mass="78050">MSDMLKIDRREQAEGWEDFPDGSTTARSYADDVKQRLFDTPHTAQWLQSCPSRSLSRESSSSSLHINHHQPHQDILSMEPPHWLPDSYAMACGGCHLQFIPFRRLKHHCRMCGKIFCNSCCHKRLLLPPKYMHREPQRVCELCSSMLKPLQSFLASTQAASVQPPVRDSFDPVSLRSWVNSPWSSTLEEDIFKVSNILQTFTRALRLSPEAGIPGVVLQGCRALVLLSTIKVGAGWSCSIGTGVVVSRNSEGQWSAPCAIACCGMGWGLQVGGELTDVLLVLRDDDQLAACCAGARLGFGGNVGLAVGLAGRHADAAVLVGPCGSTAPIFSYSCSKGAFIGAALEGSILMIRTAVNEKFYGYSVTAQQLLLEPGIVPQPPAASILYEALHTLGHKYEMRAPLTASQLIQYNLPERRSPPPDSQVMVNIQAACREHRQAQLKQEAGPVAPGQLYTFEQHRGQTALHQADGLLDESIDASSFSGERFAVHSLNPFSGESAPEVTLKSKGMSSSYLAHEVDAAAAGEVVVEPGMRCVGGPSSPRTVPLRQQQYRDPGAALLGPGSVEFLEDGDRDMMPTASPPWSSYPFTPWPAASPASSSPQTNQQQQLHPAAYMFPQYFSQTMPSASLEDAADVARSKNPFKDGGVVDYALGGTTNTKLSTTAPSGIRVRDVAPKLRPRLNAVRQLTQPQKAVQKEVQLMVPAAPSHVGCDEEELPYGCLFD</sequence>